<name>A0A0P0AJE1_PSEAI</name>
<dbReference type="EMBL" id="KT454971">
    <property type="protein sequence ID" value="ALI58966.1"/>
    <property type="molecule type" value="Genomic_DNA"/>
</dbReference>
<dbReference type="InterPro" id="IPR010982">
    <property type="entry name" value="Lambda_DNA-bd_dom_sf"/>
</dbReference>
<dbReference type="SUPFAM" id="SSF47413">
    <property type="entry name" value="lambda repressor-like DNA-binding domains"/>
    <property type="match status" value="1"/>
</dbReference>
<dbReference type="InterPro" id="IPR001387">
    <property type="entry name" value="Cro/C1-type_HTH"/>
</dbReference>
<dbReference type="AlphaFoldDB" id="A0A0P0AJE1"/>
<dbReference type="SMART" id="SM00530">
    <property type="entry name" value="HTH_XRE"/>
    <property type="match status" value="1"/>
</dbReference>
<dbReference type="Gene3D" id="1.10.260.40">
    <property type="entry name" value="lambda repressor-like DNA-binding domains"/>
    <property type="match status" value="1"/>
</dbReference>
<dbReference type="CDD" id="cd00093">
    <property type="entry name" value="HTH_XRE"/>
    <property type="match status" value="1"/>
</dbReference>
<protein>
    <submittedName>
        <fullName evidence="1">Uncharacterized protein</fullName>
    </submittedName>
</protein>
<dbReference type="RefSeq" id="WP_019726703.1">
    <property type="nucleotide sequence ID" value="NZ_CBDDSE010000001.1"/>
</dbReference>
<proteinExistence type="predicted"/>
<reference evidence="1" key="1">
    <citation type="submission" date="2015-08" db="EMBL/GenBank/DDBJ databases">
        <title>Pseudomonas aeruginosa strain CCBH4851 chromosome region.</title>
        <authorList>
            <person name="Silveira M.C."/>
            <person name="Carvalho-Assef A.P.D."/>
            <person name="Albano R.M."/>
        </authorList>
    </citation>
    <scope>NUCLEOTIDE SEQUENCE</scope>
    <source>
        <strain evidence="1">CCBH4851</strain>
    </source>
</reference>
<dbReference type="PROSITE" id="PS50943">
    <property type="entry name" value="HTH_CROC1"/>
    <property type="match status" value="1"/>
</dbReference>
<evidence type="ECO:0000313" key="1">
    <source>
        <dbReference type="EMBL" id="ALI58966.1"/>
    </source>
</evidence>
<organism evidence="1">
    <name type="scientific">Pseudomonas aeruginosa</name>
    <dbReference type="NCBI Taxonomy" id="287"/>
    <lineage>
        <taxon>Bacteria</taxon>
        <taxon>Pseudomonadati</taxon>
        <taxon>Pseudomonadota</taxon>
        <taxon>Gammaproteobacteria</taxon>
        <taxon>Pseudomonadales</taxon>
        <taxon>Pseudomonadaceae</taxon>
        <taxon>Pseudomonas</taxon>
    </lineage>
</organism>
<sequence length="137" mass="14467">MPMNIGMRLKEERERLGFTQPAFGAIGGVQKLAQLKYEKGERSPSAEYLAAIAKVGADVQYIVTGARSLGTLTADEDQLLEKFRKAPLAVKAAALAAVTAGASPRSQSFHGPVGQAAQGDIKNGPGFVLNVTTRPEK</sequence>
<accession>A0A0P0AJE1</accession>
<dbReference type="PATRIC" id="fig|287.2965.peg.5318"/>
<gene>
    <name evidence="1" type="ORF">CCBH4851_00263</name>
</gene>
<dbReference type="GO" id="GO:0003677">
    <property type="term" value="F:DNA binding"/>
    <property type="evidence" value="ECO:0007669"/>
    <property type="project" value="InterPro"/>
</dbReference>